<sequence>MFDVFYSTKQEGEGSVIGLLIVKQIADKQNGFIWVKSVPGRTVFMVKLSI</sequence>
<keyword evidence="2" id="KW-0418">Kinase</keyword>
<keyword evidence="2" id="KW-0808">Transferase</keyword>
<dbReference type="InterPro" id="IPR003594">
    <property type="entry name" value="HATPase_dom"/>
</dbReference>
<evidence type="ECO:0000313" key="3">
    <source>
        <dbReference type="Proteomes" id="UP000297693"/>
    </source>
</evidence>
<evidence type="ECO:0000313" key="2">
    <source>
        <dbReference type="EMBL" id="TGL58260.1"/>
    </source>
</evidence>
<reference evidence="2" key="1">
    <citation type="journal article" date="2019" name="PLoS Negl. Trop. Dis.">
        <title>Revisiting the worldwide diversity of Leptospira species in the environment.</title>
        <authorList>
            <person name="Vincent A.T."/>
            <person name="Schiettekatte O."/>
            <person name="Bourhy P."/>
            <person name="Veyrier F.J."/>
            <person name="Picardeau M."/>
        </authorList>
    </citation>
    <scope>NUCLEOTIDE SEQUENCE [LARGE SCALE GENOMIC DNA]</scope>
    <source>
        <strain evidence="2">201702476</strain>
    </source>
</reference>
<feature type="domain" description="Histidine kinase/HSP90-like ATPase" evidence="1">
    <location>
        <begin position="1"/>
        <end position="48"/>
    </location>
</feature>
<dbReference type="OrthoDB" id="9789238at2"/>
<dbReference type="Gene3D" id="3.30.565.10">
    <property type="entry name" value="Histidine kinase-like ATPase, C-terminal domain"/>
    <property type="match status" value="1"/>
</dbReference>
<name>A0A4R9JYE5_9LEPT</name>
<dbReference type="Pfam" id="PF02518">
    <property type="entry name" value="HATPase_c"/>
    <property type="match status" value="1"/>
</dbReference>
<dbReference type="AlphaFoldDB" id="A0A4R9JYE5"/>
<organism evidence="2 3">
    <name type="scientific">Leptospira ognonensis</name>
    <dbReference type="NCBI Taxonomy" id="2484945"/>
    <lineage>
        <taxon>Bacteria</taxon>
        <taxon>Pseudomonadati</taxon>
        <taxon>Spirochaetota</taxon>
        <taxon>Spirochaetia</taxon>
        <taxon>Leptospirales</taxon>
        <taxon>Leptospiraceae</taxon>
        <taxon>Leptospira</taxon>
    </lineage>
</organism>
<evidence type="ECO:0000259" key="1">
    <source>
        <dbReference type="Pfam" id="PF02518"/>
    </source>
</evidence>
<dbReference type="SUPFAM" id="SSF55874">
    <property type="entry name" value="ATPase domain of HSP90 chaperone/DNA topoisomerase II/histidine kinase"/>
    <property type="match status" value="1"/>
</dbReference>
<keyword evidence="3" id="KW-1185">Reference proteome</keyword>
<comment type="caution">
    <text evidence="2">The sequence shown here is derived from an EMBL/GenBank/DDBJ whole genome shotgun (WGS) entry which is preliminary data.</text>
</comment>
<accession>A0A4R9JYE5</accession>
<dbReference type="Proteomes" id="UP000297693">
    <property type="component" value="Unassembled WGS sequence"/>
</dbReference>
<dbReference type="InterPro" id="IPR036890">
    <property type="entry name" value="HATPase_C_sf"/>
</dbReference>
<dbReference type="EMBL" id="RQGD01000034">
    <property type="protein sequence ID" value="TGL58260.1"/>
    <property type="molecule type" value="Genomic_DNA"/>
</dbReference>
<gene>
    <name evidence="2" type="ORF">EHQ58_10665</name>
</gene>
<dbReference type="GO" id="GO:0016301">
    <property type="term" value="F:kinase activity"/>
    <property type="evidence" value="ECO:0007669"/>
    <property type="project" value="UniProtKB-KW"/>
</dbReference>
<protein>
    <submittedName>
        <fullName evidence="2">Sensor histidine kinase</fullName>
    </submittedName>
</protein>
<proteinExistence type="predicted"/>